<protein>
    <submittedName>
        <fullName evidence="5">Sulfite reductase, dissimilatory-type subunit gamma</fullName>
    </submittedName>
</protein>
<dbReference type="InterPro" id="IPR025526">
    <property type="entry name" value="DsrC-like_dom_sf"/>
</dbReference>
<dbReference type="GO" id="GO:0097163">
    <property type="term" value="F:sulfur carrier activity"/>
    <property type="evidence" value="ECO:0007669"/>
    <property type="project" value="TreeGrafter"/>
</dbReference>
<evidence type="ECO:0000313" key="6">
    <source>
        <dbReference type="Proteomes" id="UP000427906"/>
    </source>
</evidence>
<dbReference type="InterPro" id="IPR043163">
    <property type="entry name" value="DsrC-like_N"/>
</dbReference>
<dbReference type="NCBIfam" id="TIGR03342">
    <property type="entry name" value="dsrC_tusE_dsvC"/>
    <property type="match status" value="1"/>
</dbReference>
<evidence type="ECO:0000313" key="5">
    <source>
        <dbReference type="EMBL" id="BBO71516.1"/>
    </source>
</evidence>
<name>A0A5K7YQI7_9BACT</name>
<keyword evidence="3" id="KW-0963">Cytoplasm</keyword>
<evidence type="ECO:0000256" key="1">
    <source>
        <dbReference type="ARBA" id="ARBA00004496"/>
    </source>
</evidence>
<dbReference type="InterPro" id="IPR042072">
    <property type="entry name" value="DsrC-like_C"/>
</dbReference>
<dbReference type="SUPFAM" id="SSF69721">
    <property type="entry name" value="DsrC, the gamma subunit of dissimilatory sulfite reductase"/>
    <property type="match status" value="1"/>
</dbReference>
<comment type="subcellular location">
    <subcellularLocation>
        <location evidence="1">Cytoplasm</location>
    </subcellularLocation>
</comment>
<dbReference type="EMBL" id="AP021874">
    <property type="protein sequence ID" value="BBO71516.1"/>
    <property type="molecule type" value="Genomic_DNA"/>
</dbReference>
<dbReference type="PANTHER" id="PTHR37010">
    <property type="entry name" value="SULFURTRANSFERASE TUSE"/>
    <property type="match status" value="1"/>
</dbReference>
<evidence type="ECO:0000256" key="3">
    <source>
        <dbReference type="ARBA" id="ARBA00022490"/>
    </source>
</evidence>
<reference evidence="5 6" key="1">
    <citation type="submission" date="2019-11" db="EMBL/GenBank/DDBJ databases">
        <title>Comparative genomics of hydrocarbon-degrading Desulfosarcina strains.</title>
        <authorList>
            <person name="Watanabe M."/>
            <person name="Kojima H."/>
            <person name="Fukui M."/>
        </authorList>
    </citation>
    <scope>NUCLEOTIDE SEQUENCE [LARGE SCALE GENOMIC DNA]</scope>
    <source>
        <strain evidence="5 6">PL12</strain>
    </source>
</reference>
<dbReference type="Pfam" id="PF04358">
    <property type="entry name" value="DsrC"/>
    <property type="match status" value="1"/>
</dbReference>
<dbReference type="Proteomes" id="UP000427906">
    <property type="component" value="Chromosome"/>
</dbReference>
<feature type="active site" description="Cysteine persulfide intermediate" evidence="4">
    <location>
        <position position="107"/>
    </location>
</feature>
<organism evidence="5 6">
    <name type="scientific">Desulfosarcina alkanivorans</name>
    <dbReference type="NCBI Taxonomy" id="571177"/>
    <lineage>
        <taxon>Bacteria</taxon>
        <taxon>Pseudomonadati</taxon>
        <taxon>Thermodesulfobacteriota</taxon>
        <taxon>Desulfobacteria</taxon>
        <taxon>Desulfobacterales</taxon>
        <taxon>Desulfosarcinaceae</taxon>
        <taxon>Desulfosarcina</taxon>
    </lineage>
</organism>
<comment type="similarity">
    <text evidence="2">Belongs to the DsrC/TusE family.</text>
</comment>
<evidence type="ECO:0000256" key="2">
    <source>
        <dbReference type="ARBA" id="ARBA00005718"/>
    </source>
</evidence>
<dbReference type="AlphaFoldDB" id="A0A5K7YQI7"/>
<sequence>MSNMPTVEFGGKSFTVDEDGFIDDYTNWSEEWVQYVKKEEGIDELNDEHKKVVEVLREYYEKNGIAPMVRVLSKVTGFKLKHIYELFPSGPGKGACKMAGLPKPTGCV</sequence>
<keyword evidence="6" id="KW-1185">Reference proteome</keyword>
<dbReference type="PIRSF" id="PIRSF006223">
    <property type="entry name" value="DsrC_TusE"/>
    <property type="match status" value="1"/>
</dbReference>
<gene>
    <name evidence="5" type="primary">dsvC</name>
    <name evidence="5" type="ORF">DSCA_54460</name>
</gene>
<dbReference type="PANTHER" id="PTHR37010:SF1">
    <property type="entry name" value="SULFURTRANSFERASE TUSE"/>
    <property type="match status" value="1"/>
</dbReference>
<dbReference type="InterPro" id="IPR007453">
    <property type="entry name" value="DsrC/TusE"/>
</dbReference>
<accession>A0A5K7YQI7</accession>
<proteinExistence type="inferred from homology"/>
<dbReference type="Gene3D" id="3.30.1420.10">
    <property type="match status" value="1"/>
</dbReference>
<dbReference type="GO" id="GO:0002143">
    <property type="term" value="P:tRNA wobble position uridine thiolation"/>
    <property type="evidence" value="ECO:0007669"/>
    <property type="project" value="TreeGrafter"/>
</dbReference>
<dbReference type="KEGG" id="dalk:DSCA_54460"/>
<dbReference type="Gene3D" id="1.10.10.370">
    <property type="entry name" value="DsrC-like protein, C-terminal domain"/>
    <property type="match status" value="1"/>
</dbReference>
<evidence type="ECO:0000256" key="4">
    <source>
        <dbReference type="PIRSR" id="PIRSR006223-50"/>
    </source>
</evidence>
<dbReference type="GO" id="GO:0005737">
    <property type="term" value="C:cytoplasm"/>
    <property type="evidence" value="ECO:0007669"/>
    <property type="project" value="UniProtKB-SubCell"/>
</dbReference>